<keyword evidence="1" id="KW-0812">Transmembrane</keyword>
<feature type="transmembrane region" description="Helical" evidence="1">
    <location>
        <begin position="21"/>
        <end position="40"/>
    </location>
</feature>
<dbReference type="OrthoDB" id="10628274at2759"/>
<keyword evidence="1" id="KW-0472">Membrane</keyword>
<sequence length="175" mass="18555">MNLTYKSTLDTEKLKVQFRQILAVGIVTQTGAYFFLASAVPRLGSSSPIATFATEQAAAAAAAKINSLLPLLPSCFIISKLALSPWSALVALATIAPLRAALEGSLVKLELELGRREAVMLIEAMSVCGIKGRRLFLVSRGISIVGNPFIHFLIQRNAATNGSLPRVALSAISFA</sequence>
<keyword evidence="1" id="KW-1133">Transmembrane helix</keyword>
<gene>
    <name evidence="2" type="ORF">ES319_A09G121400v1</name>
</gene>
<keyword evidence="3" id="KW-1185">Reference proteome</keyword>
<evidence type="ECO:0000256" key="1">
    <source>
        <dbReference type="SAM" id="Phobius"/>
    </source>
</evidence>
<dbReference type="Proteomes" id="UP000327439">
    <property type="component" value="Chromosome A09"/>
</dbReference>
<dbReference type="EMBL" id="CM018210">
    <property type="protein sequence ID" value="KAB2065881.1"/>
    <property type="molecule type" value="Genomic_DNA"/>
</dbReference>
<dbReference type="AlphaFoldDB" id="A0A5J5UDP2"/>
<accession>A0A5J5UDP2</accession>
<reference evidence="3" key="1">
    <citation type="journal article" date="2020" name="Nat. Genet.">
        <title>Genomic diversifications of five Gossypium allopolyploid species and their impact on cotton improvement.</title>
        <authorList>
            <person name="Chen Z.J."/>
            <person name="Sreedasyam A."/>
            <person name="Ando A."/>
            <person name="Song Q."/>
            <person name="De Santiago L.M."/>
            <person name="Hulse-Kemp A.M."/>
            <person name="Ding M."/>
            <person name="Ye W."/>
            <person name="Kirkbride R.C."/>
            <person name="Jenkins J."/>
            <person name="Plott C."/>
            <person name="Lovell J."/>
            <person name="Lin Y.M."/>
            <person name="Vaughn R."/>
            <person name="Liu B."/>
            <person name="Simpson S."/>
            <person name="Scheffler B.E."/>
            <person name="Wen L."/>
            <person name="Saski C.A."/>
            <person name="Grover C.E."/>
            <person name="Hu G."/>
            <person name="Conover J.L."/>
            <person name="Carlson J.W."/>
            <person name="Shu S."/>
            <person name="Boston L.B."/>
            <person name="Williams M."/>
            <person name="Peterson D.G."/>
            <person name="McGee K."/>
            <person name="Jones D.C."/>
            <person name="Wendel J.F."/>
            <person name="Stelly D.M."/>
            <person name="Grimwood J."/>
            <person name="Schmutz J."/>
        </authorList>
    </citation>
    <scope>NUCLEOTIDE SEQUENCE [LARGE SCALE GENOMIC DNA]</scope>
    <source>
        <strain evidence="3">cv. 3-79</strain>
    </source>
</reference>
<name>A0A5J5UDP2_GOSBA</name>
<organism evidence="2 3">
    <name type="scientific">Gossypium barbadense</name>
    <name type="common">Sea Island cotton</name>
    <name type="synonym">Hibiscus barbadensis</name>
    <dbReference type="NCBI Taxonomy" id="3634"/>
    <lineage>
        <taxon>Eukaryota</taxon>
        <taxon>Viridiplantae</taxon>
        <taxon>Streptophyta</taxon>
        <taxon>Embryophyta</taxon>
        <taxon>Tracheophyta</taxon>
        <taxon>Spermatophyta</taxon>
        <taxon>Magnoliopsida</taxon>
        <taxon>eudicotyledons</taxon>
        <taxon>Gunneridae</taxon>
        <taxon>Pentapetalae</taxon>
        <taxon>rosids</taxon>
        <taxon>malvids</taxon>
        <taxon>Malvales</taxon>
        <taxon>Malvaceae</taxon>
        <taxon>Malvoideae</taxon>
        <taxon>Gossypium</taxon>
    </lineage>
</organism>
<evidence type="ECO:0000313" key="2">
    <source>
        <dbReference type="EMBL" id="KAB2065881.1"/>
    </source>
</evidence>
<protein>
    <submittedName>
        <fullName evidence="2">Uncharacterized protein</fullName>
    </submittedName>
</protein>
<proteinExistence type="predicted"/>
<evidence type="ECO:0000313" key="3">
    <source>
        <dbReference type="Proteomes" id="UP000327439"/>
    </source>
</evidence>